<dbReference type="PANTHER" id="PTHR43404:SF1">
    <property type="entry name" value="MNN4P"/>
    <property type="match status" value="1"/>
</dbReference>
<dbReference type="InterPro" id="IPR007074">
    <property type="entry name" value="LicD/FKTN/FKRP_NTP_transf"/>
</dbReference>
<proteinExistence type="predicted"/>
<keyword evidence="4" id="KW-1185">Reference proteome</keyword>
<reference evidence="2 4" key="2">
    <citation type="journal article" date="2013" name="Nature">
        <title>Insights into bilaterian evolution from three spiralian genomes.</title>
        <authorList>
            <person name="Simakov O."/>
            <person name="Marletaz F."/>
            <person name="Cho S.J."/>
            <person name="Edsinger-Gonzales E."/>
            <person name="Havlak P."/>
            <person name="Hellsten U."/>
            <person name="Kuo D.H."/>
            <person name="Larsson T."/>
            <person name="Lv J."/>
            <person name="Arendt D."/>
            <person name="Savage R."/>
            <person name="Osoegawa K."/>
            <person name="de Jong P."/>
            <person name="Grimwood J."/>
            <person name="Chapman J.A."/>
            <person name="Shapiro H."/>
            <person name="Aerts A."/>
            <person name="Otillar R.P."/>
            <person name="Terry A.Y."/>
            <person name="Boore J.L."/>
            <person name="Grigoriev I.V."/>
            <person name="Lindberg D.R."/>
            <person name="Seaver E.C."/>
            <person name="Weisblat D.A."/>
            <person name="Putnam N.H."/>
            <person name="Rokhsar D.S."/>
        </authorList>
    </citation>
    <scope>NUCLEOTIDE SEQUENCE</scope>
</reference>
<dbReference type="EMBL" id="AMQM01001402">
    <property type="status" value="NOT_ANNOTATED_CDS"/>
    <property type="molecule type" value="Genomic_DNA"/>
</dbReference>
<dbReference type="InParanoid" id="T1EU92"/>
<dbReference type="CTD" id="20200142"/>
<evidence type="ECO:0000313" key="3">
    <source>
        <dbReference type="EnsemblMetazoa" id="HelroP163587"/>
    </source>
</evidence>
<dbReference type="Proteomes" id="UP000015101">
    <property type="component" value="Unassembled WGS sequence"/>
</dbReference>
<sequence length="336" mass="39511">MNINFLGKYLNKALITTILTTTVIVMLRFSNIIKYPIHERLTSSRCLNYLLDHSFLQWHEVLHVDPTTVSLNDVINFSKPPPKSDHGSSYILTLSNFEKPENVSQFLTKSNVCPGYLEHFLPTLEADEVKKMQRLLMLFSKVAKLSRTSYFVAYGSLLGYARHNKMMIPWDDDVDIMMNFDDRDRFVRVFEEELAKIWNDKHNYDLAGYLKPYVFHDRDRWKICFHQDISTELLKHFSFPYLDIFFFKTISDAAKVTIAYSSAFATNFSFRDVMPLKPDYFLGVSLFVPRKIKVFFQHSEDRECRSGNYRHRDESSKDEKAIGCTHLKTFYNLAEF</sequence>
<dbReference type="EMBL" id="KB097495">
    <property type="protein sequence ID" value="ESN96518.1"/>
    <property type="molecule type" value="Genomic_DNA"/>
</dbReference>
<evidence type="ECO:0000313" key="2">
    <source>
        <dbReference type="EMBL" id="ESN96518.1"/>
    </source>
</evidence>
<dbReference type="AlphaFoldDB" id="T1EU92"/>
<dbReference type="RefSeq" id="XP_009025672.1">
    <property type="nucleotide sequence ID" value="XM_009027424.1"/>
</dbReference>
<dbReference type="PANTHER" id="PTHR43404">
    <property type="entry name" value="LIPOPOLYSACCHARIDE CHOLINEPHOSPHOTRANSFERASE LICD"/>
    <property type="match status" value="1"/>
</dbReference>
<organism evidence="3 4">
    <name type="scientific">Helobdella robusta</name>
    <name type="common">Californian leech</name>
    <dbReference type="NCBI Taxonomy" id="6412"/>
    <lineage>
        <taxon>Eukaryota</taxon>
        <taxon>Metazoa</taxon>
        <taxon>Spiralia</taxon>
        <taxon>Lophotrochozoa</taxon>
        <taxon>Annelida</taxon>
        <taxon>Clitellata</taxon>
        <taxon>Hirudinea</taxon>
        <taxon>Rhynchobdellida</taxon>
        <taxon>Glossiphoniidae</taxon>
        <taxon>Helobdella</taxon>
    </lineage>
</organism>
<dbReference type="GeneID" id="20200142"/>
<dbReference type="Pfam" id="PF04991">
    <property type="entry name" value="LicD"/>
    <property type="match status" value="1"/>
</dbReference>
<dbReference type="GO" id="GO:0009100">
    <property type="term" value="P:glycoprotein metabolic process"/>
    <property type="evidence" value="ECO:0007669"/>
    <property type="project" value="UniProtKB-ARBA"/>
</dbReference>
<reference evidence="4" key="1">
    <citation type="submission" date="2012-12" db="EMBL/GenBank/DDBJ databases">
        <authorList>
            <person name="Hellsten U."/>
            <person name="Grimwood J."/>
            <person name="Chapman J.A."/>
            <person name="Shapiro H."/>
            <person name="Aerts A."/>
            <person name="Otillar R.P."/>
            <person name="Terry A.Y."/>
            <person name="Boore J.L."/>
            <person name="Simakov O."/>
            <person name="Marletaz F."/>
            <person name="Cho S.-J."/>
            <person name="Edsinger-Gonzales E."/>
            <person name="Havlak P."/>
            <person name="Kuo D.-H."/>
            <person name="Larsson T."/>
            <person name="Lv J."/>
            <person name="Arendt D."/>
            <person name="Savage R."/>
            <person name="Osoegawa K."/>
            <person name="de Jong P."/>
            <person name="Lindberg D.R."/>
            <person name="Seaver E.C."/>
            <person name="Weisblat D.A."/>
            <person name="Putnam N.H."/>
            <person name="Grigoriev I.V."/>
            <person name="Rokhsar D.S."/>
        </authorList>
    </citation>
    <scope>NUCLEOTIDE SEQUENCE</scope>
</reference>
<protein>
    <recommendedName>
        <fullName evidence="1">LicD/FKTN/FKRP nucleotidyltransferase domain-containing protein</fullName>
    </recommendedName>
</protein>
<dbReference type="HOGENOM" id="CLU_827114_0_0_1"/>
<feature type="domain" description="LicD/FKTN/FKRP nucleotidyltransferase" evidence="1">
    <location>
        <begin position="149"/>
        <end position="253"/>
    </location>
</feature>
<dbReference type="EnsemblMetazoa" id="HelroT163587">
    <property type="protein sequence ID" value="HelroP163587"/>
    <property type="gene ID" value="HelroG163587"/>
</dbReference>
<evidence type="ECO:0000313" key="4">
    <source>
        <dbReference type="Proteomes" id="UP000015101"/>
    </source>
</evidence>
<evidence type="ECO:0000259" key="1">
    <source>
        <dbReference type="Pfam" id="PF04991"/>
    </source>
</evidence>
<gene>
    <name evidence="3" type="primary">20200142</name>
    <name evidence="2" type="ORF">HELRODRAFT_163587</name>
</gene>
<name>T1EU92_HELRO</name>
<accession>T1EU92</accession>
<dbReference type="KEGG" id="hro:HELRODRAFT_163587"/>
<dbReference type="InterPro" id="IPR052942">
    <property type="entry name" value="LPS_cholinephosphotransferase"/>
</dbReference>
<reference evidence="3" key="3">
    <citation type="submission" date="2015-06" db="UniProtKB">
        <authorList>
            <consortium name="EnsemblMetazoa"/>
        </authorList>
    </citation>
    <scope>IDENTIFICATION</scope>
</reference>